<dbReference type="PROSITE" id="PS51379">
    <property type="entry name" value="4FE4S_FER_2"/>
    <property type="match status" value="2"/>
</dbReference>
<dbReference type="PROSITE" id="PS00198">
    <property type="entry name" value="4FE4S_FER_1"/>
    <property type="match status" value="2"/>
</dbReference>
<feature type="domain" description="4Fe-4S ferredoxin-type" evidence="4">
    <location>
        <begin position="155"/>
        <end position="188"/>
    </location>
</feature>
<dbReference type="EMBL" id="DTGT01000272">
    <property type="protein sequence ID" value="HGH61373.1"/>
    <property type="molecule type" value="Genomic_DNA"/>
</dbReference>
<reference evidence="5" key="1">
    <citation type="journal article" date="2020" name="mSystems">
        <title>Genome- and Community-Level Interaction Insights into Carbon Utilization and Element Cycling Functions of Hydrothermarchaeota in Hydrothermal Sediment.</title>
        <authorList>
            <person name="Zhou Z."/>
            <person name="Liu Y."/>
            <person name="Xu W."/>
            <person name="Pan J."/>
            <person name="Luo Z.H."/>
            <person name="Li M."/>
        </authorList>
    </citation>
    <scope>NUCLEOTIDE SEQUENCE [LARGE SCALE GENOMIC DNA]</scope>
    <source>
        <strain evidence="5">SpSt-769</strain>
    </source>
</reference>
<feature type="domain" description="4Fe-4S ferredoxin-type" evidence="4">
    <location>
        <begin position="206"/>
        <end position="235"/>
    </location>
</feature>
<sequence length="274" mass="30415">MIDVVKNHVKTLFDEGKIKGFLALRSCEGNIVPHLYNGPEELNNGFSLGDAQAAGDSRYPLASVMMNILAEDPESAYGMLVRGCDDRALNELLRWNQIRSPERLIRVGIACPSELAMSHECRRPFPAEYIAGEKAEPASYLSVQEIQAKDLASRLEYWLKEFDRCIKCYGCRNVCPVCFCNVCTLEQDALIPTGELPPENPMFHLTRAVHMAGRCIDCNLCTEVCPAEIPLRTLYKGVAKIIEEEFGYVTGVEGEVKSPLNFLGPEPGHTSAND</sequence>
<name>A0A7C4EVL4_9BACT</name>
<comment type="caution">
    <text evidence="5">The sequence shown here is derived from an EMBL/GenBank/DDBJ whole genome shotgun (WGS) entry which is preliminary data.</text>
</comment>
<dbReference type="InterPro" id="IPR017896">
    <property type="entry name" value="4Fe4S_Fe-S-bd"/>
</dbReference>
<protein>
    <submittedName>
        <fullName evidence="5">4Fe-4S ferredoxin</fullName>
    </submittedName>
</protein>
<evidence type="ECO:0000259" key="4">
    <source>
        <dbReference type="PROSITE" id="PS51379"/>
    </source>
</evidence>
<evidence type="ECO:0000313" key="5">
    <source>
        <dbReference type="EMBL" id="HGH61373.1"/>
    </source>
</evidence>
<accession>A0A7C4EVL4</accession>
<dbReference type="InterPro" id="IPR017900">
    <property type="entry name" value="4Fe4S_Fe_S_CS"/>
</dbReference>
<dbReference type="SUPFAM" id="SSF46548">
    <property type="entry name" value="alpha-helical ferredoxin"/>
    <property type="match status" value="1"/>
</dbReference>
<keyword evidence="2" id="KW-0408">Iron</keyword>
<gene>
    <name evidence="5" type="ORF">ENV54_08760</name>
</gene>
<proteinExistence type="predicted"/>
<dbReference type="GO" id="GO:0051536">
    <property type="term" value="F:iron-sulfur cluster binding"/>
    <property type="evidence" value="ECO:0007669"/>
    <property type="project" value="UniProtKB-KW"/>
</dbReference>
<dbReference type="AlphaFoldDB" id="A0A7C4EVL4"/>
<keyword evidence="3" id="KW-0411">Iron-sulfur</keyword>
<evidence type="ECO:0000256" key="2">
    <source>
        <dbReference type="ARBA" id="ARBA00023004"/>
    </source>
</evidence>
<keyword evidence="1" id="KW-0479">Metal-binding</keyword>
<dbReference type="Gene3D" id="3.30.70.3270">
    <property type="match status" value="1"/>
</dbReference>
<evidence type="ECO:0000256" key="1">
    <source>
        <dbReference type="ARBA" id="ARBA00022723"/>
    </source>
</evidence>
<dbReference type="GO" id="GO:0046872">
    <property type="term" value="F:metal ion binding"/>
    <property type="evidence" value="ECO:0007669"/>
    <property type="project" value="UniProtKB-KW"/>
</dbReference>
<organism evidence="5">
    <name type="scientific">Desulfomonile tiedjei</name>
    <dbReference type="NCBI Taxonomy" id="2358"/>
    <lineage>
        <taxon>Bacteria</taxon>
        <taxon>Pseudomonadati</taxon>
        <taxon>Thermodesulfobacteriota</taxon>
        <taxon>Desulfomonilia</taxon>
        <taxon>Desulfomonilales</taxon>
        <taxon>Desulfomonilaceae</taxon>
        <taxon>Desulfomonile</taxon>
    </lineage>
</organism>
<evidence type="ECO:0000256" key="3">
    <source>
        <dbReference type="ARBA" id="ARBA00023014"/>
    </source>
</evidence>